<gene>
    <name evidence="10" type="ORF">A45J_2587</name>
</gene>
<accession>A0A5J4L699</accession>
<keyword evidence="4" id="KW-0004">4Fe-4S</keyword>
<evidence type="ECO:0000256" key="7">
    <source>
        <dbReference type="ARBA" id="ARBA00022723"/>
    </source>
</evidence>
<dbReference type="NCBIfam" id="TIGR00550">
    <property type="entry name" value="nadA"/>
    <property type="match status" value="1"/>
</dbReference>
<dbReference type="GO" id="GO:0008987">
    <property type="term" value="F:quinolinate synthetase A activity"/>
    <property type="evidence" value="ECO:0007669"/>
    <property type="project" value="InterPro"/>
</dbReference>
<evidence type="ECO:0000256" key="9">
    <source>
        <dbReference type="ARBA" id="ARBA00023014"/>
    </source>
</evidence>
<evidence type="ECO:0000256" key="6">
    <source>
        <dbReference type="ARBA" id="ARBA00022679"/>
    </source>
</evidence>
<evidence type="ECO:0000256" key="2">
    <source>
        <dbReference type="ARBA" id="ARBA00005065"/>
    </source>
</evidence>
<keyword evidence="5" id="KW-0662">Pyridine nucleotide biosynthesis</keyword>
<dbReference type="EC" id="2.5.1.72" evidence="3"/>
<dbReference type="PANTHER" id="PTHR30573:SF0">
    <property type="entry name" value="QUINOLINATE SYNTHASE, CHLOROPLASTIC"/>
    <property type="match status" value="1"/>
</dbReference>
<evidence type="ECO:0000313" key="10">
    <source>
        <dbReference type="EMBL" id="GER94822.1"/>
    </source>
</evidence>
<keyword evidence="6" id="KW-0808">Transferase</keyword>
<name>A0A5J4L699_9ZZZZ</name>
<dbReference type="UniPathway" id="UPA00253">
    <property type="reaction ID" value="UER00327"/>
</dbReference>
<dbReference type="GO" id="GO:0046872">
    <property type="term" value="F:metal ion binding"/>
    <property type="evidence" value="ECO:0007669"/>
    <property type="project" value="UniProtKB-KW"/>
</dbReference>
<evidence type="ECO:0000256" key="5">
    <source>
        <dbReference type="ARBA" id="ARBA00022642"/>
    </source>
</evidence>
<comment type="pathway">
    <text evidence="2">Cofactor biosynthesis; NAD(+) biosynthesis; quinolinate from iminoaspartate: step 1/1.</text>
</comment>
<dbReference type="InterPro" id="IPR036094">
    <property type="entry name" value="NadA_sf"/>
</dbReference>
<dbReference type="AlphaFoldDB" id="A0A5J4L699"/>
<dbReference type="PANTHER" id="PTHR30573">
    <property type="entry name" value="QUINOLINATE SYNTHETASE A"/>
    <property type="match status" value="1"/>
</dbReference>
<comment type="caution">
    <text evidence="10">The sequence shown here is derived from an EMBL/GenBank/DDBJ whole genome shotgun (WGS) entry which is preliminary data.</text>
</comment>
<dbReference type="SUPFAM" id="SSF142754">
    <property type="entry name" value="NadA-like"/>
    <property type="match status" value="1"/>
</dbReference>
<protein>
    <recommendedName>
        <fullName evidence="3">quinolinate synthase</fullName>
        <ecNumber evidence="3">2.5.1.72</ecNumber>
    </recommendedName>
</protein>
<sequence length="324" mass="36551">MSVIIEEILKLKEQRNAIILSHNYQRDEVQDIADFIGDSLELSRTAAEIDCDVIVFCGVHFMAESASILSPDKTVLLPELGAGCPMADMIQVSSPRKVWKTFPGYETQPTFVFPHEFTLRDIKAKYPGVPVVAYVNTTAEVKAESDICCTSANVVKVIESLPDEKVICIPDRNLSMWAQKNTKKQIIAWDGFCHVHDRITKKDVLKAREEYPKAVFMAHPECRLEVLELADYVTSTSGMLRFAKSSDAGEFIVGTEIGLMHRLKKENPDKIFYPLRKDMICPNMKKTTLNSVLSALKEMRNVIKVSEDIRIPAKRALDRMLGIK</sequence>
<proteinExistence type="predicted"/>
<keyword evidence="8" id="KW-0408">Iron</keyword>
<evidence type="ECO:0000256" key="4">
    <source>
        <dbReference type="ARBA" id="ARBA00022485"/>
    </source>
</evidence>
<dbReference type="EMBL" id="BLAB01000001">
    <property type="protein sequence ID" value="GER94822.1"/>
    <property type="molecule type" value="Genomic_DNA"/>
</dbReference>
<dbReference type="GO" id="GO:0034628">
    <property type="term" value="P:'de novo' NAD+ biosynthetic process from L-aspartate"/>
    <property type="evidence" value="ECO:0007669"/>
    <property type="project" value="TreeGrafter"/>
</dbReference>
<dbReference type="Gene3D" id="3.40.50.10800">
    <property type="entry name" value="NadA-like"/>
    <property type="match status" value="3"/>
</dbReference>
<dbReference type="GO" id="GO:0051539">
    <property type="term" value="F:4 iron, 4 sulfur cluster binding"/>
    <property type="evidence" value="ECO:0007669"/>
    <property type="project" value="UniProtKB-KW"/>
</dbReference>
<evidence type="ECO:0000256" key="3">
    <source>
        <dbReference type="ARBA" id="ARBA00012669"/>
    </source>
</evidence>
<keyword evidence="7" id="KW-0479">Metal-binding</keyword>
<keyword evidence="9" id="KW-0411">Iron-sulfur</keyword>
<reference evidence="10" key="1">
    <citation type="submission" date="2019-10" db="EMBL/GenBank/DDBJ databases">
        <title>Metagenomic sequencing of thiosulfate-disproportionating enrichment culture.</title>
        <authorList>
            <person name="Umezawa K."/>
            <person name="Kojima H."/>
            <person name="Fukui M."/>
        </authorList>
    </citation>
    <scope>NUCLEOTIDE SEQUENCE</scope>
    <source>
        <strain evidence="10">45J</strain>
    </source>
</reference>
<evidence type="ECO:0000256" key="8">
    <source>
        <dbReference type="ARBA" id="ARBA00023004"/>
    </source>
</evidence>
<comment type="cofactor">
    <cofactor evidence="1">
        <name>[4Fe-4S] cluster</name>
        <dbReference type="ChEBI" id="CHEBI:49883"/>
    </cofactor>
</comment>
<organism evidence="10">
    <name type="scientific">hot springs metagenome</name>
    <dbReference type="NCBI Taxonomy" id="433727"/>
    <lineage>
        <taxon>unclassified sequences</taxon>
        <taxon>metagenomes</taxon>
        <taxon>ecological metagenomes</taxon>
    </lineage>
</organism>
<evidence type="ECO:0000256" key="1">
    <source>
        <dbReference type="ARBA" id="ARBA00001966"/>
    </source>
</evidence>
<dbReference type="InterPro" id="IPR003473">
    <property type="entry name" value="NadA"/>
</dbReference>
<dbReference type="Pfam" id="PF02445">
    <property type="entry name" value="NadA"/>
    <property type="match status" value="1"/>
</dbReference>
<dbReference type="FunFam" id="3.40.50.10800:FF:000001">
    <property type="entry name" value="Quinolinate synthase A"/>
    <property type="match status" value="1"/>
</dbReference>